<protein>
    <recommendedName>
        <fullName evidence="1">Enoyl reductase (ER) domain-containing protein</fullName>
    </recommendedName>
</protein>
<dbReference type="InterPro" id="IPR013154">
    <property type="entry name" value="ADH-like_N"/>
</dbReference>
<dbReference type="InterPro" id="IPR013149">
    <property type="entry name" value="ADH-like_C"/>
</dbReference>
<dbReference type="InterPro" id="IPR020843">
    <property type="entry name" value="ER"/>
</dbReference>
<dbReference type="GO" id="GO:0016491">
    <property type="term" value="F:oxidoreductase activity"/>
    <property type="evidence" value="ECO:0007669"/>
    <property type="project" value="InterPro"/>
</dbReference>
<comment type="caution">
    <text evidence="2">The sequence shown here is derived from an EMBL/GenBank/DDBJ whole genome shotgun (WGS) entry which is preliminary data.</text>
</comment>
<dbReference type="OrthoDB" id="203908at2759"/>
<evidence type="ECO:0000313" key="3">
    <source>
        <dbReference type="Proteomes" id="UP000654075"/>
    </source>
</evidence>
<dbReference type="PANTHER" id="PTHR43482:SF1">
    <property type="entry name" value="PROTEIN AST1-RELATED"/>
    <property type="match status" value="1"/>
</dbReference>
<dbReference type="InterPro" id="IPR011032">
    <property type="entry name" value="GroES-like_sf"/>
</dbReference>
<dbReference type="PANTHER" id="PTHR43482">
    <property type="entry name" value="PROTEIN AST1-RELATED"/>
    <property type="match status" value="1"/>
</dbReference>
<feature type="domain" description="Enoyl reductase (ER)" evidence="1">
    <location>
        <begin position="14"/>
        <end position="318"/>
    </location>
</feature>
<dbReference type="Pfam" id="PF00107">
    <property type="entry name" value="ADH_zinc_N"/>
    <property type="match status" value="1"/>
</dbReference>
<evidence type="ECO:0000313" key="2">
    <source>
        <dbReference type="EMBL" id="CAE8601217.1"/>
    </source>
</evidence>
<dbReference type="Proteomes" id="UP000654075">
    <property type="component" value="Unassembled WGS sequence"/>
</dbReference>
<dbReference type="Gene3D" id="3.40.50.720">
    <property type="entry name" value="NAD(P)-binding Rossmann-like Domain"/>
    <property type="match status" value="1"/>
</dbReference>
<sequence>MECVVLKQTGPGVNLAEALEVQQHPRPELEEGTVIVEVLAASVNQSCYKNTQGAFPFTTPGVRVGRDFCGRVIEGPQELKGQIVWGTGGKDHGYTGHGVMAQYVKLSVRAVLPKPSSISVAQAGAMGVPFLTAAVAMQKIQIRAGETLVVAGANGQVGRCVLSIAKLQGARTVGIVRRKGPVQFADVVVNSSDGDLIKILHEAVGEVDAVVDCVGIGTDMYVKALGHNGRLVLMAAPAADTSFPLEIRSFYRKNLTLHSVETMQHNAEVSASFLRDLLPGFENGALTPPEIHPTIFTLKGIAEAYQLVGTGCEARVVVAPNGLDKLAAL</sequence>
<proteinExistence type="predicted"/>
<evidence type="ECO:0000259" key="1">
    <source>
        <dbReference type="SMART" id="SM00829"/>
    </source>
</evidence>
<reference evidence="2" key="1">
    <citation type="submission" date="2021-02" db="EMBL/GenBank/DDBJ databases">
        <authorList>
            <person name="Dougan E. K."/>
            <person name="Rhodes N."/>
            <person name="Thang M."/>
            <person name="Chan C."/>
        </authorList>
    </citation>
    <scope>NUCLEOTIDE SEQUENCE</scope>
</reference>
<dbReference type="InterPro" id="IPR052585">
    <property type="entry name" value="Lipid_raft_assoc_Zn_ADH"/>
</dbReference>
<keyword evidence="3" id="KW-1185">Reference proteome</keyword>
<dbReference type="Pfam" id="PF08240">
    <property type="entry name" value="ADH_N"/>
    <property type="match status" value="1"/>
</dbReference>
<dbReference type="InterPro" id="IPR036291">
    <property type="entry name" value="NAD(P)-bd_dom_sf"/>
</dbReference>
<dbReference type="Gene3D" id="3.90.180.10">
    <property type="entry name" value="Medium-chain alcohol dehydrogenases, catalytic domain"/>
    <property type="match status" value="1"/>
</dbReference>
<gene>
    <name evidence="2" type="ORF">PGLA1383_LOCUS19513</name>
</gene>
<dbReference type="EMBL" id="CAJNNV010012921">
    <property type="protein sequence ID" value="CAE8601217.1"/>
    <property type="molecule type" value="Genomic_DNA"/>
</dbReference>
<dbReference type="SUPFAM" id="SSF50129">
    <property type="entry name" value="GroES-like"/>
    <property type="match status" value="1"/>
</dbReference>
<organism evidence="2 3">
    <name type="scientific">Polarella glacialis</name>
    <name type="common">Dinoflagellate</name>
    <dbReference type="NCBI Taxonomy" id="89957"/>
    <lineage>
        <taxon>Eukaryota</taxon>
        <taxon>Sar</taxon>
        <taxon>Alveolata</taxon>
        <taxon>Dinophyceae</taxon>
        <taxon>Suessiales</taxon>
        <taxon>Suessiaceae</taxon>
        <taxon>Polarella</taxon>
    </lineage>
</organism>
<name>A0A813EK28_POLGL</name>
<dbReference type="SMART" id="SM00829">
    <property type="entry name" value="PKS_ER"/>
    <property type="match status" value="1"/>
</dbReference>
<dbReference type="AlphaFoldDB" id="A0A813EK28"/>
<accession>A0A813EK28</accession>
<dbReference type="SUPFAM" id="SSF51735">
    <property type="entry name" value="NAD(P)-binding Rossmann-fold domains"/>
    <property type="match status" value="1"/>
</dbReference>